<protein>
    <submittedName>
        <fullName evidence="2">Uncharacterized protein</fullName>
    </submittedName>
</protein>
<sequence length="83" mass="9333">MEEQRGACSEFMRRREFSRRINTWIQDYEEDEPIYATSPSLAAARNNHWAGASSSPTPTRATCARPRARPCSPSLSSVAEESI</sequence>
<name>A0A0C3SC88_PHLG1</name>
<evidence type="ECO:0000313" key="3">
    <source>
        <dbReference type="Proteomes" id="UP000053257"/>
    </source>
</evidence>
<organism evidence="2 3">
    <name type="scientific">Phlebiopsis gigantea (strain 11061_1 CR5-6)</name>
    <name type="common">White-rot fungus</name>
    <name type="synonym">Peniophora gigantea</name>
    <dbReference type="NCBI Taxonomy" id="745531"/>
    <lineage>
        <taxon>Eukaryota</taxon>
        <taxon>Fungi</taxon>
        <taxon>Dikarya</taxon>
        <taxon>Basidiomycota</taxon>
        <taxon>Agaricomycotina</taxon>
        <taxon>Agaricomycetes</taxon>
        <taxon>Polyporales</taxon>
        <taxon>Phanerochaetaceae</taxon>
        <taxon>Phlebiopsis</taxon>
    </lineage>
</organism>
<dbReference type="HOGENOM" id="CLU_2543340_0_0_1"/>
<reference evidence="2 3" key="1">
    <citation type="journal article" date="2014" name="PLoS Genet.">
        <title>Analysis of the Phlebiopsis gigantea genome, transcriptome and secretome provides insight into its pioneer colonization strategies of wood.</title>
        <authorList>
            <person name="Hori C."/>
            <person name="Ishida T."/>
            <person name="Igarashi K."/>
            <person name="Samejima M."/>
            <person name="Suzuki H."/>
            <person name="Master E."/>
            <person name="Ferreira P."/>
            <person name="Ruiz-Duenas F.J."/>
            <person name="Held B."/>
            <person name="Canessa P."/>
            <person name="Larrondo L.F."/>
            <person name="Schmoll M."/>
            <person name="Druzhinina I.S."/>
            <person name="Kubicek C.P."/>
            <person name="Gaskell J.A."/>
            <person name="Kersten P."/>
            <person name="St John F."/>
            <person name="Glasner J."/>
            <person name="Sabat G."/>
            <person name="Splinter BonDurant S."/>
            <person name="Syed K."/>
            <person name="Yadav J."/>
            <person name="Mgbeahuruike A.C."/>
            <person name="Kovalchuk A."/>
            <person name="Asiegbu F.O."/>
            <person name="Lackner G."/>
            <person name="Hoffmeister D."/>
            <person name="Rencoret J."/>
            <person name="Gutierrez A."/>
            <person name="Sun H."/>
            <person name="Lindquist E."/>
            <person name="Barry K."/>
            <person name="Riley R."/>
            <person name="Grigoriev I.V."/>
            <person name="Henrissat B."/>
            <person name="Kues U."/>
            <person name="Berka R.M."/>
            <person name="Martinez A.T."/>
            <person name="Covert S.F."/>
            <person name="Blanchette R.A."/>
            <person name="Cullen D."/>
        </authorList>
    </citation>
    <scope>NUCLEOTIDE SEQUENCE [LARGE SCALE GENOMIC DNA]</scope>
    <source>
        <strain evidence="2 3">11061_1 CR5-6</strain>
    </source>
</reference>
<evidence type="ECO:0000313" key="2">
    <source>
        <dbReference type="EMBL" id="KIP10697.1"/>
    </source>
</evidence>
<dbReference type="Proteomes" id="UP000053257">
    <property type="component" value="Unassembled WGS sequence"/>
</dbReference>
<dbReference type="EMBL" id="KN840452">
    <property type="protein sequence ID" value="KIP10697.1"/>
    <property type="molecule type" value="Genomic_DNA"/>
</dbReference>
<evidence type="ECO:0000256" key="1">
    <source>
        <dbReference type="SAM" id="MobiDB-lite"/>
    </source>
</evidence>
<keyword evidence="3" id="KW-1185">Reference proteome</keyword>
<feature type="compositionally biased region" description="Low complexity" evidence="1">
    <location>
        <begin position="55"/>
        <end position="74"/>
    </location>
</feature>
<proteinExistence type="predicted"/>
<gene>
    <name evidence="2" type="ORF">PHLGIDRAFT_115250</name>
</gene>
<accession>A0A0C3SC88</accession>
<feature type="region of interest" description="Disordered" evidence="1">
    <location>
        <begin position="47"/>
        <end position="83"/>
    </location>
</feature>
<dbReference type="AlphaFoldDB" id="A0A0C3SC88"/>